<reference evidence="7" key="1">
    <citation type="submission" date="2020-08" db="EMBL/GenBank/DDBJ databases">
        <title>Multicomponent nature underlies the extraordinary mechanical properties of spider dragline silk.</title>
        <authorList>
            <person name="Kono N."/>
            <person name="Nakamura H."/>
            <person name="Mori M."/>
            <person name="Yoshida Y."/>
            <person name="Ohtoshi R."/>
            <person name="Malay A.D."/>
            <person name="Moran D.A.P."/>
            <person name="Tomita M."/>
            <person name="Numata K."/>
            <person name="Arakawa K."/>
        </authorList>
    </citation>
    <scope>NUCLEOTIDE SEQUENCE</scope>
</reference>
<comment type="caution">
    <text evidence="7">The sequence shown here is derived from an EMBL/GenBank/DDBJ whole genome shotgun (WGS) entry which is preliminary data.</text>
</comment>
<dbReference type="GO" id="GO:0098609">
    <property type="term" value="P:cell-cell adhesion"/>
    <property type="evidence" value="ECO:0007669"/>
    <property type="project" value="TreeGrafter"/>
</dbReference>
<feature type="domain" description="Ig-like" evidence="6">
    <location>
        <begin position="155"/>
        <end position="227"/>
    </location>
</feature>
<evidence type="ECO:0000256" key="3">
    <source>
        <dbReference type="ARBA" id="ARBA00023157"/>
    </source>
</evidence>
<dbReference type="OrthoDB" id="10028801at2759"/>
<dbReference type="Pfam" id="PF13927">
    <property type="entry name" value="Ig_3"/>
    <property type="match status" value="1"/>
</dbReference>
<dbReference type="InterPro" id="IPR051275">
    <property type="entry name" value="Cell_adhesion_signaling"/>
</dbReference>
<dbReference type="FunFam" id="2.60.40.10:FF:000405">
    <property type="entry name" value="nephrin isoform X1"/>
    <property type="match status" value="1"/>
</dbReference>
<dbReference type="SUPFAM" id="SSF48726">
    <property type="entry name" value="Immunoglobulin"/>
    <property type="match status" value="2"/>
</dbReference>
<evidence type="ECO:0000256" key="2">
    <source>
        <dbReference type="ARBA" id="ARBA00023136"/>
    </source>
</evidence>
<sequence>CYSCTRGRSKPTLKTTSTSITLSPKLDDNGAIYSCIGEHKALSRPIRTNVFLSVLFPPGPPQIEGYHDGDIVQVGDKLNLACISRGGNPAARLIWFRNDEQVDVTYSTGGREATNTHTFTVGPKDNKAVYKCEASNVVTNQPLTASVRLNVLFAPTKVTIAGPKEVRVGESITLSCTTGSSNPPVEVSWVVDGRPMMSTQAVTEDIAGGWVTSSNVTVSVSRQVNLL</sequence>
<dbReference type="Proteomes" id="UP000886998">
    <property type="component" value="Unassembled WGS sequence"/>
</dbReference>
<dbReference type="GO" id="GO:0005911">
    <property type="term" value="C:cell-cell junction"/>
    <property type="evidence" value="ECO:0007669"/>
    <property type="project" value="TreeGrafter"/>
</dbReference>
<evidence type="ECO:0000259" key="6">
    <source>
        <dbReference type="PROSITE" id="PS50835"/>
    </source>
</evidence>
<evidence type="ECO:0000256" key="5">
    <source>
        <dbReference type="ARBA" id="ARBA00023319"/>
    </source>
</evidence>
<dbReference type="EMBL" id="BMAV01017883">
    <property type="protein sequence ID" value="GFY69914.1"/>
    <property type="molecule type" value="Genomic_DNA"/>
</dbReference>
<dbReference type="InterPro" id="IPR013783">
    <property type="entry name" value="Ig-like_fold"/>
</dbReference>
<dbReference type="InterPro" id="IPR007110">
    <property type="entry name" value="Ig-like_dom"/>
</dbReference>
<evidence type="ECO:0000313" key="8">
    <source>
        <dbReference type="Proteomes" id="UP000886998"/>
    </source>
</evidence>
<evidence type="ECO:0000313" key="7">
    <source>
        <dbReference type="EMBL" id="GFY69914.1"/>
    </source>
</evidence>
<dbReference type="Pfam" id="PF08205">
    <property type="entry name" value="C2-set_2"/>
    <property type="match status" value="1"/>
</dbReference>
<name>A0A8X6YHZ4_9ARAC</name>
<keyword evidence="5" id="KW-0393">Immunoglobulin domain</keyword>
<dbReference type="GO" id="GO:0005886">
    <property type="term" value="C:plasma membrane"/>
    <property type="evidence" value="ECO:0007669"/>
    <property type="project" value="TreeGrafter"/>
</dbReference>
<dbReference type="InterPro" id="IPR036179">
    <property type="entry name" value="Ig-like_dom_sf"/>
</dbReference>
<dbReference type="PANTHER" id="PTHR11640">
    <property type="entry name" value="NEPHRIN"/>
    <property type="match status" value="1"/>
</dbReference>
<accession>A0A8X6YHZ4</accession>
<organism evidence="7 8">
    <name type="scientific">Trichonephila inaurata madagascariensis</name>
    <dbReference type="NCBI Taxonomy" id="2747483"/>
    <lineage>
        <taxon>Eukaryota</taxon>
        <taxon>Metazoa</taxon>
        <taxon>Ecdysozoa</taxon>
        <taxon>Arthropoda</taxon>
        <taxon>Chelicerata</taxon>
        <taxon>Arachnida</taxon>
        <taxon>Araneae</taxon>
        <taxon>Araneomorphae</taxon>
        <taxon>Entelegynae</taxon>
        <taxon>Araneoidea</taxon>
        <taxon>Nephilidae</taxon>
        <taxon>Trichonephila</taxon>
        <taxon>Trichonephila inaurata</taxon>
    </lineage>
</organism>
<proteinExistence type="predicted"/>
<dbReference type="AlphaFoldDB" id="A0A8X6YHZ4"/>
<keyword evidence="4" id="KW-0325">Glycoprotein</keyword>
<evidence type="ECO:0000256" key="1">
    <source>
        <dbReference type="ARBA" id="ARBA00004479"/>
    </source>
</evidence>
<dbReference type="PANTHER" id="PTHR11640:SF136">
    <property type="entry name" value="NEPHRIN"/>
    <property type="match status" value="1"/>
</dbReference>
<comment type="subcellular location">
    <subcellularLocation>
        <location evidence="1">Membrane</location>
        <topology evidence="1">Single-pass type I membrane protein</topology>
    </subcellularLocation>
</comment>
<keyword evidence="3" id="KW-1015">Disulfide bond</keyword>
<dbReference type="Gene3D" id="2.60.40.10">
    <property type="entry name" value="Immunoglobulins"/>
    <property type="match status" value="3"/>
</dbReference>
<feature type="domain" description="Ig-like" evidence="6">
    <location>
        <begin position="61"/>
        <end position="150"/>
    </location>
</feature>
<evidence type="ECO:0000256" key="4">
    <source>
        <dbReference type="ARBA" id="ARBA00023180"/>
    </source>
</evidence>
<keyword evidence="2" id="KW-0472">Membrane</keyword>
<dbReference type="PROSITE" id="PS50835">
    <property type="entry name" value="IG_LIKE"/>
    <property type="match status" value="2"/>
</dbReference>
<feature type="non-terminal residue" evidence="7">
    <location>
        <position position="227"/>
    </location>
</feature>
<protein>
    <submittedName>
        <fullName evidence="7">Synaptogenesis protein syg-2</fullName>
    </submittedName>
</protein>
<dbReference type="GO" id="GO:0050839">
    <property type="term" value="F:cell adhesion molecule binding"/>
    <property type="evidence" value="ECO:0007669"/>
    <property type="project" value="TreeGrafter"/>
</dbReference>
<keyword evidence="8" id="KW-1185">Reference proteome</keyword>
<dbReference type="InterPro" id="IPR013162">
    <property type="entry name" value="CD80_C2-set"/>
</dbReference>
<gene>
    <name evidence="7" type="primary">syg-2_4</name>
    <name evidence="7" type="ORF">TNIN_299671</name>
</gene>